<protein>
    <submittedName>
        <fullName evidence="1">Uncharacterized protein</fullName>
    </submittedName>
</protein>
<organism evidence="1 2">
    <name type="scientific">Citrullus colocynthis</name>
    <name type="common">colocynth</name>
    <dbReference type="NCBI Taxonomy" id="252529"/>
    <lineage>
        <taxon>Eukaryota</taxon>
        <taxon>Viridiplantae</taxon>
        <taxon>Streptophyta</taxon>
        <taxon>Embryophyta</taxon>
        <taxon>Tracheophyta</taxon>
        <taxon>Spermatophyta</taxon>
        <taxon>Magnoliopsida</taxon>
        <taxon>eudicotyledons</taxon>
        <taxon>Gunneridae</taxon>
        <taxon>Pentapetalae</taxon>
        <taxon>rosids</taxon>
        <taxon>fabids</taxon>
        <taxon>Cucurbitales</taxon>
        <taxon>Cucurbitaceae</taxon>
        <taxon>Benincaseae</taxon>
        <taxon>Citrullus</taxon>
    </lineage>
</organism>
<keyword evidence="2" id="KW-1185">Reference proteome</keyword>
<proteinExistence type="predicted"/>
<name>A0ABP0XRZ5_9ROSI</name>
<evidence type="ECO:0000313" key="1">
    <source>
        <dbReference type="EMBL" id="CAK9310285.1"/>
    </source>
</evidence>
<gene>
    <name evidence="1" type="ORF">CITCOLO1_LOCUS1903</name>
</gene>
<accession>A0ABP0XRZ5</accession>
<evidence type="ECO:0000313" key="2">
    <source>
        <dbReference type="Proteomes" id="UP001642487"/>
    </source>
</evidence>
<reference evidence="1 2" key="1">
    <citation type="submission" date="2024-03" db="EMBL/GenBank/DDBJ databases">
        <authorList>
            <person name="Gkanogiannis A."/>
            <person name="Becerra Lopez-Lavalle L."/>
        </authorList>
    </citation>
    <scope>NUCLEOTIDE SEQUENCE [LARGE SCALE GENOMIC DNA]</scope>
</reference>
<dbReference type="Proteomes" id="UP001642487">
    <property type="component" value="Chromosome 1"/>
</dbReference>
<dbReference type="EMBL" id="OZ021735">
    <property type="protein sequence ID" value="CAK9310285.1"/>
    <property type="molecule type" value="Genomic_DNA"/>
</dbReference>
<sequence>MRKRDMYRSFSTDDTPECSASKLQHFAALLSMMKIKRSEIVSYCCHLYLQSISLMLQFQSGSIGKVVG</sequence>